<reference evidence="1 2" key="1">
    <citation type="submission" date="2011-11" db="EMBL/GenBank/DDBJ databases">
        <title>Whole genome shotgun sequence of Gordonia araii NBRC 100433.</title>
        <authorList>
            <person name="Yoshida Y."/>
            <person name="Hosoyama A."/>
            <person name="Tsuchikane K."/>
            <person name="Katsumata H."/>
            <person name="Yamazaki S."/>
            <person name="Fujita N."/>
        </authorList>
    </citation>
    <scope>NUCLEOTIDE SEQUENCE [LARGE SCALE GENOMIC DNA]</scope>
    <source>
        <strain evidence="1 2">NBRC 100433</strain>
    </source>
</reference>
<proteinExistence type="predicted"/>
<dbReference type="STRING" id="1073574.GOARA_036_00240"/>
<keyword evidence="2" id="KW-1185">Reference proteome</keyword>
<dbReference type="Proteomes" id="UP000035088">
    <property type="component" value="Unassembled WGS sequence"/>
</dbReference>
<evidence type="ECO:0000313" key="2">
    <source>
        <dbReference type="Proteomes" id="UP000035088"/>
    </source>
</evidence>
<name>G7H0B7_9ACTN</name>
<sequence length="80" mass="8411">MVSATVAYLASDECSVAGEIILTQGGLMQRLALAMNEGYTNPECTPEDIQAHLNEILDDSTAKPLGGIGTDDETSLLDIV</sequence>
<accession>G7H0B7</accession>
<dbReference type="EMBL" id="BAEE01000036">
    <property type="protein sequence ID" value="GAB09292.1"/>
    <property type="molecule type" value="Genomic_DNA"/>
</dbReference>
<dbReference type="AlphaFoldDB" id="G7H0B7"/>
<evidence type="ECO:0000313" key="1">
    <source>
        <dbReference type="EMBL" id="GAB09292.1"/>
    </source>
</evidence>
<gene>
    <name evidence="1" type="ORF">GOARA_036_00240</name>
</gene>
<protein>
    <submittedName>
        <fullName evidence="1">Uncharacterized protein</fullName>
    </submittedName>
</protein>
<comment type="caution">
    <text evidence="1">The sequence shown here is derived from an EMBL/GenBank/DDBJ whole genome shotgun (WGS) entry which is preliminary data.</text>
</comment>
<organism evidence="1 2">
    <name type="scientific">Gordonia araii NBRC 100433</name>
    <dbReference type="NCBI Taxonomy" id="1073574"/>
    <lineage>
        <taxon>Bacteria</taxon>
        <taxon>Bacillati</taxon>
        <taxon>Actinomycetota</taxon>
        <taxon>Actinomycetes</taxon>
        <taxon>Mycobacteriales</taxon>
        <taxon>Gordoniaceae</taxon>
        <taxon>Gordonia</taxon>
    </lineage>
</organism>